<keyword evidence="4" id="KW-0560">Oxidoreductase</keyword>
<evidence type="ECO:0000256" key="1">
    <source>
        <dbReference type="SAM" id="MobiDB-lite"/>
    </source>
</evidence>
<dbReference type="InterPro" id="IPR036188">
    <property type="entry name" value="FAD/NAD-bd_sf"/>
</dbReference>
<feature type="chain" id="PRO_5046556502" evidence="2">
    <location>
        <begin position="28"/>
        <end position="460"/>
    </location>
</feature>
<feature type="region of interest" description="Disordered" evidence="1">
    <location>
        <begin position="440"/>
        <end position="460"/>
    </location>
</feature>
<protein>
    <submittedName>
        <fullName evidence="4">NAD(P)/FAD-dependent oxidoreductase</fullName>
        <ecNumber evidence="4">1.-.-.-</ecNumber>
    </submittedName>
</protein>
<proteinExistence type="predicted"/>
<dbReference type="Gene3D" id="3.30.9.100">
    <property type="match status" value="1"/>
</dbReference>
<dbReference type="Proteomes" id="UP001595990">
    <property type="component" value="Unassembled WGS sequence"/>
</dbReference>
<keyword evidence="2" id="KW-0732">Signal</keyword>
<evidence type="ECO:0000313" key="5">
    <source>
        <dbReference type="Proteomes" id="UP001595990"/>
    </source>
</evidence>
<dbReference type="SUPFAM" id="SSF51905">
    <property type="entry name" value="FAD/NAD(P)-binding domain"/>
    <property type="match status" value="1"/>
</dbReference>
<dbReference type="PANTHER" id="PTHR43422">
    <property type="entry name" value="THIAMINE THIAZOLE SYNTHASE"/>
    <property type="match status" value="1"/>
</dbReference>
<sequence length="460" mass="48418">MTSPSRTRSAIVLGGGLAGMLAAAALADQAESVTVIERDHLPSAAAPRRGLPQARHAHLLYSGGARAIEGLLPGTHDQWIKAGARRVSLPTGLVTLTGQGWLRRWPETQYMIVCSRDLLDHVVRQQALALPTVSLIDGAGVSRLTGDARRITGVVIRDASGTESRLEADLVVDATGRGSSAPQWLAALGLPAVPERSVDSGLAYASRIFEAPSGTDGFPVVGIQPDPRQPVPGQSATLLPIEDARWLVTLSGTRGGHPPKSEDEFVPFARQVRHPLVGDLIADAQPLTDVHVTHSTVNRRRLYEKTRTWPAGFVVLGDAVATYNPIYGQGMTVAAQSAAALRRIVRACGLAAGIARDAQRAIGRIVQGPWDLATGQDILYPGATGQQPPAAAKLLRGYMDRLMLTATGRAATSQALFDVITLSAPLASLLAPTTAIGVLRGPSRPPLTEPPLGKVSNPST</sequence>
<gene>
    <name evidence="4" type="ORF">ACFPEN_31030</name>
</gene>
<evidence type="ECO:0000313" key="4">
    <source>
        <dbReference type="EMBL" id="MFC4517333.1"/>
    </source>
</evidence>
<name>A0ABV9BTX3_9ACTN</name>
<reference evidence="5" key="1">
    <citation type="journal article" date="2019" name="Int. J. Syst. Evol. Microbiol.">
        <title>The Global Catalogue of Microorganisms (GCM) 10K type strain sequencing project: providing services to taxonomists for standard genome sequencing and annotation.</title>
        <authorList>
            <consortium name="The Broad Institute Genomics Platform"/>
            <consortium name="The Broad Institute Genome Sequencing Center for Infectious Disease"/>
            <person name="Wu L."/>
            <person name="Ma J."/>
        </authorList>
    </citation>
    <scope>NUCLEOTIDE SEQUENCE [LARGE SCALE GENOMIC DNA]</scope>
    <source>
        <strain evidence="5">CECT 8064</strain>
    </source>
</reference>
<comment type="caution">
    <text evidence="4">The sequence shown here is derived from an EMBL/GenBank/DDBJ whole genome shotgun (WGS) entry which is preliminary data.</text>
</comment>
<feature type="signal peptide" evidence="2">
    <location>
        <begin position="1"/>
        <end position="27"/>
    </location>
</feature>
<dbReference type="PANTHER" id="PTHR43422:SF3">
    <property type="entry name" value="THIAMINE THIAZOLE SYNTHASE"/>
    <property type="match status" value="1"/>
</dbReference>
<dbReference type="EMBL" id="JBHSFS010000019">
    <property type="protein sequence ID" value="MFC4517333.1"/>
    <property type="molecule type" value="Genomic_DNA"/>
</dbReference>
<feature type="domain" description="FAD-binding" evidence="3">
    <location>
        <begin position="10"/>
        <end position="343"/>
    </location>
</feature>
<keyword evidence="5" id="KW-1185">Reference proteome</keyword>
<organism evidence="4 5">
    <name type="scientific">Streptomyces ehimensis</name>
    <dbReference type="NCBI Taxonomy" id="68195"/>
    <lineage>
        <taxon>Bacteria</taxon>
        <taxon>Bacillati</taxon>
        <taxon>Actinomycetota</taxon>
        <taxon>Actinomycetes</taxon>
        <taxon>Kitasatosporales</taxon>
        <taxon>Streptomycetaceae</taxon>
        <taxon>Streptomyces</taxon>
    </lineage>
</organism>
<dbReference type="EC" id="1.-.-.-" evidence="4"/>
<accession>A0ABV9BTX3</accession>
<dbReference type="Pfam" id="PF01494">
    <property type="entry name" value="FAD_binding_3"/>
    <property type="match status" value="1"/>
</dbReference>
<dbReference type="GO" id="GO:0016491">
    <property type="term" value="F:oxidoreductase activity"/>
    <property type="evidence" value="ECO:0007669"/>
    <property type="project" value="UniProtKB-KW"/>
</dbReference>
<dbReference type="Gene3D" id="3.50.50.60">
    <property type="entry name" value="FAD/NAD(P)-binding domain"/>
    <property type="match status" value="1"/>
</dbReference>
<dbReference type="PRINTS" id="PR00420">
    <property type="entry name" value="RNGMNOXGNASE"/>
</dbReference>
<dbReference type="InterPro" id="IPR002938">
    <property type="entry name" value="FAD-bd"/>
</dbReference>
<dbReference type="RefSeq" id="WP_417924027.1">
    <property type="nucleotide sequence ID" value="NZ_JBHSFS010000019.1"/>
</dbReference>
<evidence type="ECO:0000256" key="2">
    <source>
        <dbReference type="SAM" id="SignalP"/>
    </source>
</evidence>
<evidence type="ECO:0000259" key="3">
    <source>
        <dbReference type="Pfam" id="PF01494"/>
    </source>
</evidence>